<evidence type="ECO:0000313" key="2">
    <source>
        <dbReference type="EMBL" id="ASN27625.1"/>
    </source>
</evidence>
<gene>
    <name evidence="2" type="ORF">LK07_30355</name>
</gene>
<name>A0A221P763_9ACTN</name>
<dbReference type="EMBL" id="CP022433">
    <property type="protein sequence ID" value="ASN27625.1"/>
    <property type="molecule type" value="Genomic_DNA"/>
</dbReference>
<accession>A0A221P763</accession>
<dbReference type="SUPFAM" id="SSF69754">
    <property type="entry name" value="Ribosome binding protein Y (YfiA homologue)"/>
    <property type="match status" value="1"/>
</dbReference>
<dbReference type="Proteomes" id="UP000031501">
    <property type="component" value="Chromosome"/>
</dbReference>
<dbReference type="KEGG" id="splu:LK06_029185"/>
<reference evidence="2 3" key="1">
    <citation type="submission" date="2017-07" db="EMBL/GenBank/DDBJ databases">
        <title>Genome sequence of Streptomyces pluripotens MUSC 137T.</title>
        <authorList>
            <person name="Ser H.-L."/>
            <person name="Lee L.-H."/>
        </authorList>
    </citation>
    <scope>NUCLEOTIDE SEQUENCE [LARGE SCALE GENOMIC DNA]</scope>
    <source>
        <strain evidence="2 3">MUSC 137</strain>
    </source>
</reference>
<dbReference type="OrthoDB" id="4249033at2"/>
<proteinExistence type="predicted"/>
<dbReference type="AlphaFoldDB" id="A0A221P763"/>
<feature type="region of interest" description="Disordered" evidence="1">
    <location>
        <begin position="102"/>
        <end position="131"/>
    </location>
</feature>
<dbReference type="STRING" id="1355015.LK06_029185"/>
<dbReference type="InterPro" id="IPR036567">
    <property type="entry name" value="RHF-like"/>
</dbReference>
<keyword evidence="3" id="KW-1185">Reference proteome</keyword>
<dbReference type="Gene3D" id="3.30.160.100">
    <property type="entry name" value="Ribosome hibernation promotion factor-like"/>
    <property type="match status" value="1"/>
</dbReference>
<dbReference type="RefSeq" id="WP_043435211.1">
    <property type="nucleotide sequence ID" value="NZ_CP021080.1"/>
</dbReference>
<evidence type="ECO:0000313" key="3">
    <source>
        <dbReference type="Proteomes" id="UP000031501"/>
    </source>
</evidence>
<sequence>MTGKDPGARTNTAAVRVRAAGDVDEGSLTYVREKVDAVLGRPGVPVVSGEVKISKAAAHRAEQPWSALAQLVVGNHLVVVQAQEATARELADRLQDRMHAQVNRTLHRGEEARRSATPPPWRGGRAVGERP</sequence>
<protein>
    <submittedName>
        <fullName evidence="2">Uncharacterized protein</fullName>
    </submittedName>
</protein>
<organism evidence="2 3">
    <name type="scientific">Streptomyces pluripotens</name>
    <dbReference type="NCBI Taxonomy" id="1355015"/>
    <lineage>
        <taxon>Bacteria</taxon>
        <taxon>Bacillati</taxon>
        <taxon>Actinomycetota</taxon>
        <taxon>Actinomycetes</taxon>
        <taxon>Kitasatosporales</taxon>
        <taxon>Streptomycetaceae</taxon>
        <taxon>Streptomyces</taxon>
    </lineage>
</organism>
<evidence type="ECO:0000256" key="1">
    <source>
        <dbReference type="SAM" id="MobiDB-lite"/>
    </source>
</evidence>